<evidence type="ECO:0000256" key="2">
    <source>
        <dbReference type="ARBA" id="ARBA00022801"/>
    </source>
</evidence>
<keyword evidence="2 3" id="KW-0378">Hydrolase</keyword>
<keyword evidence="3" id="KW-0732">Signal</keyword>
<evidence type="ECO:0000259" key="4">
    <source>
        <dbReference type="Pfam" id="PF00135"/>
    </source>
</evidence>
<reference evidence="5 6" key="1">
    <citation type="submission" date="2024-01" db="EMBL/GenBank/DDBJ databases">
        <title>The genome of the rayed Mediterranean limpet Patella caerulea (Linnaeus, 1758).</title>
        <authorList>
            <person name="Anh-Thu Weber A."/>
            <person name="Halstead-Nussloch G."/>
        </authorList>
    </citation>
    <scope>NUCLEOTIDE SEQUENCE [LARGE SCALE GENOMIC DNA]</scope>
    <source>
        <strain evidence="5">AATW-2023a</strain>
        <tissue evidence="5">Whole specimen</tissue>
    </source>
</reference>
<dbReference type="Pfam" id="PF00135">
    <property type="entry name" value="COesterase"/>
    <property type="match status" value="1"/>
</dbReference>
<dbReference type="SUPFAM" id="SSF53474">
    <property type="entry name" value="alpha/beta-Hydrolases"/>
    <property type="match status" value="1"/>
</dbReference>
<evidence type="ECO:0000256" key="1">
    <source>
        <dbReference type="ARBA" id="ARBA00005964"/>
    </source>
</evidence>
<proteinExistence type="inferred from homology"/>
<keyword evidence="6" id="KW-1185">Reference proteome</keyword>
<name>A0AAN8J8R9_PATCE</name>
<protein>
    <recommendedName>
        <fullName evidence="3">Carboxylic ester hydrolase</fullName>
        <ecNumber evidence="3">3.1.1.-</ecNumber>
    </recommendedName>
</protein>
<feature type="domain" description="Carboxylesterase type B" evidence="4">
    <location>
        <begin position="25"/>
        <end position="562"/>
    </location>
</feature>
<dbReference type="GO" id="GO:0016787">
    <property type="term" value="F:hydrolase activity"/>
    <property type="evidence" value="ECO:0007669"/>
    <property type="project" value="UniProtKB-KW"/>
</dbReference>
<dbReference type="InterPro" id="IPR029058">
    <property type="entry name" value="AB_hydrolase_fold"/>
</dbReference>
<dbReference type="Proteomes" id="UP001347796">
    <property type="component" value="Unassembled WGS sequence"/>
</dbReference>
<comment type="caution">
    <text evidence="5">The sequence shown here is derived from an EMBL/GenBank/DDBJ whole genome shotgun (WGS) entry which is preliminary data.</text>
</comment>
<dbReference type="InterPro" id="IPR051093">
    <property type="entry name" value="Neuroligin/BSAL"/>
</dbReference>
<comment type="similarity">
    <text evidence="1 3">Belongs to the type-B carboxylesterase/lipase family.</text>
</comment>
<sequence length="580" mass="64667">MNGVKICCLFVLFLETVYYTEAIERTINTKVGSIKGKIGTVQLPDGTSKQIAEYLGIPYGAPPVGDLRFEKPVPAAKFNQTYDALNYGLPCPQYFKVDNVFGLTPPSLMSEDCLRLDIYSPQTSGSKTYPVMLFIYGGSFTTGHSSTYNGQNLAAYGEVVTVIINYRVGPFGFLSTGDDQAPGNYGLWDQHLAIKWVKNNIDSFGGDASRITIFGQSAGGASVAFQTLYSGNKGMFQRAISESGPANAEWATSSKEEAYLNANFLALKFNCTIPQKQASSEILRCLKSVKDFSLMAKYASAVNNFRWAPTVENDFITSQEFQRIHQQPPSAKSFAQNFDIIIGTNGYDGQYILSALYPAVISQMKMVPIGMLRTIMRGAIMNFLKPLSSNNKTLTALVDAAMFEYSNVKNPNDRNFNLKQISDFVTDNVFFVAAAKDVANHAYKNDRTKTYQYEFNHAYPVLPPGNEWLQGATHGGEVPYVFGFPSSLPGYSPQIAQTVWPFSKIVMDYWTNFAKTGNPNKPRNVVTEWKAYNSMDEDYLYFPMTGTTEAGRYLNARRKNFWLNYLPQIVRRGTESQNVD</sequence>
<organism evidence="5 6">
    <name type="scientific">Patella caerulea</name>
    <name type="common">Rayed Mediterranean limpet</name>
    <dbReference type="NCBI Taxonomy" id="87958"/>
    <lineage>
        <taxon>Eukaryota</taxon>
        <taxon>Metazoa</taxon>
        <taxon>Spiralia</taxon>
        <taxon>Lophotrochozoa</taxon>
        <taxon>Mollusca</taxon>
        <taxon>Gastropoda</taxon>
        <taxon>Patellogastropoda</taxon>
        <taxon>Patelloidea</taxon>
        <taxon>Patellidae</taxon>
        <taxon>Patella</taxon>
    </lineage>
</organism>
<dbReference type="EMBL" id="JAZGQO010000014">
    <property type="protein sequence ID" value="KAK6171279.1"/>
    <property type="molecule type" value="Genomic_DNA"/>
</dbReference>
<accession>A0AAN8J8R9</accession>
<dbReference type="PROSITE" id="PS00122">
    <property type="entry name" value="CARBOXYLESTERASE_B_1"/>
    <property type="match status" value="1"/>
</dbReference>
<dbReference type="InterPro" id="IPR002018">
    <property type="entry name" value="CarbesteraseB"/>
</dbReference>
<dbReference type="Gene3D" id="3.40.50.1820">
    <property type="entry name" value="alpha/beta hydrolase"/>
    <property type="match status" value="1"/>
</dbReference>
<evidence type="ECO:0000256" key="3">
    <source>
        <dbReference type="RuleBase" id="RU361235"/>
    </source>
</evidence>
<dbReference type="AlphaFoldDB" id="A0AAN8J8R9"/>
<evidence type="ECO:0000313" key="5">
    <source>
        <dbReference type="EMBL" id="KAK6171279.1"/>
    </source>
</evidence>
<evidence type="ECO:0000313" key="6">
    <source>
        <dbReference type="Proteomes" id="UP001347796"/>
    </source>
</evidence>
<dbReference type="EC" id="3.1.1.-" evidence="3"/>
<dbReference type="InterPro" id="IPR019826">
    <property type="entry name" value="Carboxylesterase_B_AS"/>
</dbReference>
<feature type="chain" id="PRO_5042666049" description="Carboxylic ester hydrolase" evidence="3">
    <location>
        <begin position="23"/>
        <end position="580"/>
    </location>
</feature>
<feature type="signal peptide" evidence="3">
    <location>
        <begin position="1"/>
        <end position="22"/>
    </location>
</feature>
<dbReference type="PANTHER" id="PTHR43903">
    <property type="entry name" value="NEUROLIGIN"/>
    <property type="match status" value="1"/>
</dbReference>
<gene>
    <name evidence="5" type="ORF">SNE40_019502</name>
</gene>